<evidence type="ECO:0000313" key="2">
    <source>
        <dbReference type="Proteomes" id="UP000499080"/>
    </source>
</evidence>
<dbReference type="AlphaFoldDB" id="A0A4Y2WST0"/>
<dbReference type="Proteomes" id="UP000499080">
    <property type="component" value="Unassembled WGS sequence"/>
</dbReference>
<keyword evidence="2" id="KW-1185">Reference proteome</keyword>
<evidence type="ECO:0008006" key="3">
    <source>
        <dbReference type="Google" id="ProtNLM"/>
    </source>
</evidence>
<dbReference type="EMBL" id="BGPR01064931">
    <property type="protein sequence ID" value="GBO39828.1"/>
    <property type="molecule type" value="Genomic_DNA"/>
</dbReference>
<dbReference type="OrthoDB" id="10017160at2759"/>
<gene>
    <name evidence="1" type="ORF">AVEN_207980_1</name>
</gene>
<dbReference type="PANTHER" id="PTHR46060">
    <property type="entry name" value="MARINER MOS1 TRANSPOSASE-LIKE PROTEIN"/>
    <property type="match status" value="1"/>
</dbReference>
<protein>
    <recommendedName>
        <fullName evidence="3">Histone-lysine N-methyltransferase SETMAR</fullName>
    </recommendedName>
</protein>
<dbReference type="InterPro" id="IPR052709">
    <property type="entry name" value="Transposase-MT_Hybrid"/>
</dbReference>
<proteinExistence type="predicted"/>
<sequence>MPKCGRHASPGRPSFSEEEVYAIDALLDSDRRHTIFELARETGLMHTTVLHILKECLGMRKIVSRWVPHDLTEIQKWLQYEAARNHFGCY</sequence>
<accession>A0A4Y2WST0</accession>
<organism evidence="1 2">
    <name type="scientific">Araneus ventricosus</name>
    <name type="common">Orbweaver spider</name>
    <name type="synonym">Epeira ventricosa</name>
    <dbReference type="NCBI Taxonomy" id="182803"/>
    <lineage>
        <taxon>Eukaryota</taxon>
        <taxon>Metazoa</taxon>
        <taxon>Ecdysozoa</taxon>
        <taxon>Arthropoda</taxon>
        <taxon>Chelicerata</taxon>
        <taxon>Arachnida</taxon>
        <taxon>Araneae</taxon>
        <taxon>Araneomorphae</taxon>
        <taxon>Entelegynae</taxon>
        <taxon>Araneoidea</taxon>
        <taxon>Araneidae</taxon>
        <taxon>Araneus</taxon>
    </lineage>
</organism>
<name>A0A4Y2WST0_ARAVE</name>
<reference evidence="1 2" key="1">
    <citation type="journal article" date="2019" name="Sci. Rep.">
        <title>Orb-weaving spider Araneus ventricosus genome elucidates the spidroin gene catalogue.</title>
        <authorList>
            <person name="Kono N."/>
            <person name="Nakamura H."/>
            <person name="Ohtoshi R."/>
            <person name="Moran D.A.P."/>
            <person name="Shinohara A."/>
            <person name="Yoshida Y."/>
            <person name="Fujiwara M."/>
            <person name="Mori M."/>
            <person name="Tomita M."/>
            <person name="Arakawa K."/>
        </authorList>
    </citation>
    <scope>NUCLEOTIDE SEQUENCE [LARGE SCALE GENOMIC DNA]</scope>
</reference>
<comment type="caution">
    <text evidence="1">The sequence shown here is derived from an EMBL/GenBank/DDBJ whole genome shotgun (WGS) entry which is preliminary data.</text>
</comment>
<evidence type="ECO:0000313" key="1">
    <source>
        <dbReference type="EMBL" id="GBO39828.1"/>
    </source>
</evidence>
<dbReference type="PANTHER" id="PTHR46060:SF1">
    <property type="entry name" value="MARINER MOS1 TRANSPOSASE-LIKE PROTEIN"/>
    <property type="match status" value="1"/>
</dbReference>